<dbReference type="RefSeq" id="WP_167237873.1">
    <property type="nucleotide sequence ID" value="NZ_WHJF01000039.1"/>
</dbReference>
<comment type="caution">
    <text evidence="1">The sequence shown here is derived from an EMBL/GenBank/DDBJ whole genome shotgun (WGS) entry which is preliminary data.</text>
</comment>
<reference evidence="1 2" key="1">
    <citation type="submission" date="2019-10" db="EMBL/GenBank/DDBJ databases">
        <title>Taxonomy of Antarctic Massilia spp.: description of Massilia rubra sp. nov., Massilia aquatica sp. nov., Massilia mucilaginosa sp. nov., Massilia frigida sp. nov. isolated from streams, lakes and regoliths.</title>
        <authorList>
            <person name="Holochova P."/>
            <person name="Sedlacek I."/>
            <person name="Kralova S."/>
            <person name="Maslanova I."/>
            <person name="Busse H.-J."/>
            <person name="Stankova E."/>
            <person name="Vrbovska V."/>
            <person name="Kovarovic V."/>
            <person name="Bartak M."/>
            <person name="Svec P."/>
            <person name="Pantucek R."/>
        </authorList>
    </citation>
    <scope>NUCLEOTIDE SEQUENCE [LARGE SCALE GENOMIC DNA]</scope>
    <source>
        <strain evidence="1 2">CCM 8694</strain>
    </source>
</reference>
<gene>
    <name evidence="1" type="ORF">F1735_16040</name>
</gene>
<evidence type="ECO:0000313" key="1">
    <source>
        <dbReference type="EMBL" id="NHZ63795.1"/>
    </source>
</evidence>
<dbReference type="EMBL" id="WHJF01000039">
    <property type="protein sequence ID" value="NHZ63795.1"/>
    <property type="molecule type" value="Genomic_DNA"/>
</dbReference>
<keyword evidence="2" id="KW-1185">Reference proteome</keyword>
<accession>A0ABX0MLZ7</accession>
<organism evidence="1 2">
    <name type="scientific">Massilia genomosp. 1</name>
    <dbReference type="NCBI Taxonomy" id="2609280"/>
    <lineage>
        <taxon>Bacteria</taxon>
        <taxon>Pseudomonadati</taxon>
        <taxon>Pseudomonadota</taxon>
        <taxon>Betaproteobacteria</taxon>
        <taxon>Burkholderiales</taxon>
        <taxon>Oxalobacteraceae</taxon>
        <taxon>Telluria group</taxon>
        <taxon>Massilia</taxon>
    </lineage>
</organism>
<evidence type="ECO:0000313" key="2">
    <source>
        <dbReference type="Proteomes" id="UP000610594"/>
    </source>
</evidence>
<protein>
    <recommendedName>
        <fullName evidence="3">Transposase</fullName>
    </recommendedName>
</protein>
<sequence length="61" mass="6956">MNVIELSFQVRVGICFYWRLLPNAIKQFSCPKAKDAQNQWLAETLLVAMFASVNNPDTRPA</sequence>
<evidence type="ECO:0008006" key="3">
    <source>
        <dbReference type="Google" id="ProtNLM"/>
    </source>
</evidence>
<proteinExistence type="predicted"/>
<dbReference type="Proteomes" id="UP000610594">
    <property type="component" value="Unassembled WGS sequence"/>
</dbReference>
<name>A0ABX0MLZ7_9BURK</name>